<name>A0A1I8PVX2_STOCA</name>
<keyword evidence="1" id="KW-0560">Oxidoreductase</keyword>
<evidence type="ECO:0000256" key="2">
    <source>
        <dbReference type="SAM" id="MobiDB-lite"/>
    </source>
</evidence>
<proteinExistence type="predicted"/>
<evidence type="ECO:0000313" key="4">
    <source>
        <dbReference type="Proteomes" id="UP000095300"/>
    </source>
</evidence>
<dbReference type="Proteomes" id="UP000095300">
    <property type="component" value="Unassembled WGS sequence"/>
</dbReference>
<dbReference type="EnsemblMetazoa" id="SCAU011624-RA">
    <property type="protein sequence ID" value="SCAU011624-PA"/>
    <property type="gene ID" value="SCAU011624"/>
</dbReference>
<reference evidence="3" key="1">
    <citation type="submission" date="2020-05" db="UniProtKB">
        <authorList>
            <consortium name="EnsemblMetazoa"/>
        </authorList>
    </citation>
    <scope>IDENTIFICATION</scope>
    <source>
        <strain evidence="3">USDA</strain>
    </source>
</reference>
<accession>A0A1I8PVX2</accession>
<sequence>MHLLELCSPLMSAICVRVMTYPWMWLFMKNPSQGAQCAIRLATDPKLKQVTGEFFNDCEVAASSPLGQDKELAKKLYQQTMQTLRKVTKLQIDKEELEAADVVNAALPTSAEKTKAPPSPTISDASSETASSDEQ</sequence>
<keyword evidence="4" id="KW-1185">Reference proteome</keyword>
<dbReference type="OrthoDB" id="542013at2759"/>
<evidence type="ECO:0000313" key="3">
    <source>
        <dbReference type="EnsemblMetazoa" id="SCAU011624-PA"/>
    </source>
</evidence>
<dbReference type="VEuPathDB" id="VectorBase:SCAU011624"/>
<dbReference type="GO" id="GO:0016491">
    <property type="term" value="F:oxidoreductase activity"/>
    <property type="evidence" value="ECO:0007669"/>
    <property type="project" value="UniProtKB-KW"/>
</dbReference>
<protein>
    <submittedName>
        <fullName evidence="3">Uncharacterized protein</fullName>
    </submittedName>
</protein>
<feature type="region of interest" description="Disordered" evidence="2">
    <location>
        <begin position="106"/>
        <end position="135"/>
    </location>
</feature>
<dbReference type="PANTHER" id="PTHR43157">
    <property type="entry name" value="PHOSPHATIDYLINOSITOL-GLYCAN BIOSYNTHESIS CLASS F PROTEIN-RELATED"/>
    <property type="match status" value="1"/>
</dbReference>
<dbReference type="PANTHER" id="PTHR43157:SF31">
    <property type="entry name" value="PHOSPHATIDYLINOSITOL-GLYCAN BIOSYNTHESIS CLASS F PROTEIN"/>
    <property type="match status" value="1"/>
</dbReference>
<evidence type="ECO:0000256" key="1">
    <source>
        <dbReference type="ARBA" id="ARBA00023002"/>
    </source>
</evidence>
<feature type="compositionally biased region" description="Low complexity" evidence="2">
    <location>
        <begin position="121"/>
        <end position="135"/>
    </location>
</feature>
<organism evidence="3 4">
    <name type="scientific">Stomoxys calcitrans</name>
    <name type="common">Stable fly</name>
    <name type="synonym">Conops calcitrans</name>
    <dbReference type="NCBI Taxonomy" id="35570"/>
    <lineage>
        <taxon>Eukaryota</taxon>
        <taxon>Metazoa</taxon>
        <taxon>Ecdysozoa</taxon>
        <taxon>Arthropoda</taxon>
        <taxon>Hexapoda</taxon>
        <taxon>Insecta</taxon>
        <taxon>Pterygota</taxon>
        <taxon>Neoptera</taxon>
        <taxon>Endopterygota</taxon>
        <taxon>Diptera</taxon>
        <taxon>Brachycera</taxon>
        <taxon>Muscomorpha</taxon>
        <taxon>Muscoidea</taxon>
        <taxon>Muscidae</taxon>
        <taxon>Stomoxys</taxon>
    </lineage>
</organism>
<gene>
    <name evidence="3" type="primary">106094064</name>
</gene>
<dbReference type="STRING" id="35570.A0A1I8PVX2"/>
<dbReference type="Gene3D" id="3.40.50.720">
    <property type="entry name" value="NAD(P)-binding Rossmann-like Domain"/>
    <property type="match status" value="1"/>
</dbReference>
<dbReference type="AlphaFoldDB" id="A0A1I8PVX2"/>